<dbReference type="AlphaFoldDB" id="A0A397XT88"/>
<reference evidence="1 2" key="1">
    <citation type="submission" date="2018-06" db="EMBL/GenBank/DDBJ databases">
        <title>WGS assembly of Brassica rapa FPsc.</title>
        <authorList>
            <person name="Bowman J."/>
            <person name="Kohchi T."/>
            <person name="Yamato K."/>
            <person name="Jenkins J."/>
            <person name="Shu S."/>
            <person name="Ishizaki K."/>
            <person name="Yamaoka S."/>
            <person name="Nishihama R."/>
            <person name="Nakamura Y."/>
            <person name="Berger F."/>
            <person name="Adam C."/>
            <person name="Aki S."/>
            <person name="Althoff F."/>
            <person name="Araki T."/>
            <person name="Arteaga-Vazquez M."/>
            <person name="Balasubrmanian S."/>
            <person name="Bauer D."/>
            <person name="Boehm C."/>
            <person name="Briginshaw L."/>
            <person name="Caballero-Perez J."/>
            <person name="Catarino B."/>
            <person name="Chen F."/>
            <person name="Chiyoda S."/>
            <person name="Chovatia M."/>
            <person name="Davies K."/>
            <person name="Delmans M."/>
            <person name="Demura T."/>
            <person name="Dierschke T."/>
            <person name="Dolan L."/>
            <person name="Dorantes-Acosta A."/>
            <person name="Eklund D."/>
            <person name="Florent S."/>
            <person name="Flores-Sandoval E."/>
            <person name="Fujiyama A."/>
            <person name="Fukuzawa H."/>
            <person name="Galik B."/>
            <person name="Grimanelli D."/>
            <person name="Grimwood J."/>
            <person name="Grossniklaus U."/>
            <person name="Hamada T."/>
            <person name="Haseloff J."/>
            <person name="Hetherington A."/>
            <person name="Higo A."/>
            <person name="Hirakawa Y."/>
            <person name="Hundley H."/>
            <person name="Ikeda Y."/>
            <person name="Inoue K."/>
            <person name="Inoue S."/>
            <person name="Ishida S."/>
            <person name="Jia Q."/>
            <person name="Kakita M."/>
            <person name="Kanazawa T."/>
            <person name="Kawai Y."/>
            <person name="Kawashima T."/>
            <person name="Kennedy M."/>
            <person name="Kinose K."/>
            <person name="Kinoshita T."/>
            <person name="Kohara Y."/>
            <person name="Koide E."/>
            <person name="Komatsu K."/>
            <person name="Kopischke S."/>
            <person name="Kubo M."/>
            <person name="Kyozuka J."/>
            <person name="Lagercrantz U."/>
            <person name="Lin S."/>
            <person name="Lindquist E."/>
            <person name="Lipzen A."/>
            <person name="Lu C."/>
            <person name="Luna E."/>
            <person name="Martienssen R."/>
            <person name="Minamino N."/>
            <person name="Mizutani M."/>
            <person name="Mizutani M."/>
            <person name="Mochizuki N."/>
            <person name="Monte I."/>
            <person name="Mosher R."/>
            <person name="Nagasaki H."/>
            <person name="Nakagami H."/>
            <person name="Naramoto S."/>
            <person name="Nishitani K."/>
            <person name="Ohtani M."/>
            <person name="Okamoto T."/>
            <person name="Okumura M."/>
            <person name="Phillips J."/>
            <person name="Pollak B."/>
            <person name="Reinders A."/>
            <person name="Roevekamp M."/>
            <person name="Sano R."/>
            <person name="Sawa S."/>
            <person name="Schmid M."/>
            <person name="Shirakawa M."/>
            <person name="Solano R."/>
            <person name="Spunde A."/>
            <person name="Suetsugu N."/>
            <person name="Sugano S."/>
            <person name="Sugiyama A."/>
            <person name="Sun R."/>
            <person name="Suzuki Y."/>
            <person name="Takenaka M."/>
            <person name="Takezawa D."/>
            <person name="Tomogane H."/>
            <person name="Tsuzuki M."/>
            <person name="Ueda T."/>
            <person name="Umeda M."/>
            <person name="Ward J."/>
            <person name="Watanabe Y."/>
            <person name="Yazaki K."/>
            <person name="Yokoyama R."/>
            <person name="Yoshitake Y."/>
            <person name="Yotsui I."/>
            <person name="Zachgo S."/>
            <person name="Schmutz J."/>
        </authorList>
    </citation>
    <scope>NUCLEOTIDE SEQUENCE [LARGE SCALE GENOMIC DNA]</scope>
    <source>
        <strain evidence="2">cv. B-3</strain>
    </source>
</reference>
<accession>A0A397XT88</accession>
<dbReference type="Proteomes" id="UP000264353">
    <property type="component" value="Chromosome A9"/>
</dbReference>
<evidence type="ECO:0008006" key="3">
    <source>
        <dbReference type="Google" id="ProtNLM"/>
    </source>
</evidence>
<gene>
    <name evidence="1" type="ORF">BRARA_I01245</name>
</gene>
<proteinExistence type="predicted"/>
<organism evidence="1 2">
    <name type="scientific">Brassica campestris</name>
    <name type="common">Field mustard</name>
    <dbReference type="NCBI Taxonomy" id="3711"/>
    <lineage>
        <taxon>Eukaryota</taxon>
        <taxon>Viridiplantae</taxon>
        <taxon>Streptophyta</taxon>
        <taxon>Embryophyta</taxon>
        <taxon>Tracheophyta</taxon>
        <taxon>Spermatophyta</taxon>
        <taxon>Magnoliopsida</taxon>
        <taxon>eudicotyledons</taxon>
        <taxon>Gunneridae</taxon>
        <taxon>Pentapetalae</taxon>
        <taxon>rosids</taxon>
        <taxon>malvids</taxon>
        <taxon>Brassicales</taxon>
        <taxon>Brassicaceae</taxon>
        <taxon>Brassiceae</taxon>
        <taxon>Brassica</taxon>
    </lineage>
</organism>
<evidence type="ECO:0000313" key="2">
    <source>
        <dbReference type="Proteomes" id="UP000264353"/>
    </source>
</evidence>
<evidence type="ECO:0000313" key="1">
    <source>
        <dbReference type="EMBL" id="RID44455.1"/>
    </source>
</evidence>
<name>A0A397XT88_BRACM</name>
<protein>
    <recommendedName>
        <fullName evidence="3">DDE Tnp4 domain-containing protein</fullName>
    </recommendedName>
</protein>
<sequence>MGICDINMIFTYAWLGASGSTHDSLVLQYVIDGDPIFLKPRIGKYYLIDFEYANKRGFLAPNRGSTRENIRYHLLEFDDGPPRNKKELPNKWYVSLFSVTERTFGI</sequence>
<dbReference type="EMBL" id="CM010636">
    <property type="protein sequence ID" value="RID44455.1"/>
    <property type="molecule type" value="Genomic_DNA"/>
</dbReference>